<evidence type="ECO:0000256" key="1">
    <source>
        <dbReference type="SAM" id="Phobius"/>
    </source>
</evidence>
<feature type="transmembrane region" description="Helical" evidence="1">
    <location>
        <begin position="120"/>
        <end position="141"/>
    </location>
</feature>
<keyword evidence="1" id="KW-1133">Transmembrane helix</keyword>
<dbReference type="EMBL" id="JALN02000001">
    <property type="protein sequence ID" value="KDE98632.1"/>
    <property type="molecule type" value="Genomic_DNA"/>
</dbReference>
<feature type="transmembrane region" description="Helical" evidence="1">
    <location>
        <begin position="68"/>
        <end position="89"/>
    </location>
</feature>
<dbReference type="InterPro" id="IPR036938">
    <property type="entry name" value="PAP2/HPO_sf"/>
</dbReference>
<keyword evidence="4" id="KW-1185">Reference proteome</keyword>
<dbReference type="SUPFAM" id="SSF51735">
    <property type="entry name" value="NAD(P)-binding Rossmann-fold domains"/>
    <property type="match status" value="1"/>
</dbReference>
<feature type="transmembrane region" description="Helical" evidence="1">
    <location>
        <begin position="148"/>
        <end position="173"/>
    </location>
</feature>
<evidence type="ECO:0000259" key="2">
    <source>
        <dbReference type="SMART" id="SM00014"/>
    </source>
</evidence>
<keyword evidence="1" id="KW-0812">Transmembrane</keyword>
<keyword evidence="1" id="KW-0472">Membrane</keyword>
<protein>
    <recommendedName>
        <fullName evidence="2">Phosphatidic acid phosphatase type 2/haloperoxidase domain-containing protein</fullName>
    </recommendedName>
</protein>
<accession>A0A064CIM0</accession>
<comment type="caution">
    <text evidence="3">The sequence shown here is derived from an EMBL/GenBank/DDBJ whole genome shotgun (WGS) entry which is preliminary data.</text>
</comment>
<name>A0A064CIM0_9MYCO</name>
<dbReference type="InterPro" id="IPR036291">
    <property type="entry name" value="NAD(P)-bd_dom_sf"/>
</dbReference>
<feature type="transmembrane region" description="Helical" evidence="1">
    <location>
        <begin position="225"/>
        <end position="245"/>
    </location>
</feature>
<dbReference type="STRING" id="1440774.Y900_006665"/>
<evidence type="ECO:0000313" key="4">
    <source>
        <dbReference type="Proteomes" id="UP000022835"/>
    </source>
</evidence>
<dbReference type="eggNOG" id="COG0671">
    <property type="taxonomic scope" value="Bacteria"/>
</dbReference>
<gene>
    <name evidence="3" type="ORF">Y900_006665</name>
</gene>
<proteinExistence type="predicted"/>
<feature type="transmembrane region" description="Helical" evidence="1">
    <location>
        <begin position="44"/>
        <end position="61"/>
    </location>
</feature>
<dbReference type="InterPro" id="IPR000326">
    <property type="entry name" value="PAP2/HPO"/>
</dbReference>
<dbReference type="SMART" id="SM00014">
    <property type="entry name" value="acidPPc"/>
    <property type="match status" value="1"/>
</dbReference>
<dbReference type="SUPFAM" id="SSF48317">
    <property type="entry name" value="Acid phosphatase/Vanadium-dependent haloperoxidase"/>
    <property type="match status" value="1"/>
</dbReference>
<feature type="transmembrane region" description="Helical" evidence="1">
    <location>
        <begin position="193"/>
        <end position="213"/>
    </location>
</feature>
<feature type="transmembrane region" description="Helical" evidence="1">
    <location>
        <begin position="251"/>
        <end position="273"/>
    </location>
</feature>
<evidence type="ECO:0000313" key="3">
    <source>
        <dbReference type="EMBL" id="KDE98632.1"/>
    </source>
</evidence>
<feature type="domain" description="Phosphatidic acid phosphatase type 2/haloperoxidase" evidence="2">
    <location>
        <begin position="151"/>
        <end position="266"/>
    </location>
</feature>
<sequence length="299" mass="30905">MLDRENIAVFGASGHIGRNLVELVSNRPHTVGATRRWHNAGIDILTSALIGSGLLLAAGAVKCSRGWAPALIVSGLVVALAGLTISVHAHGWVTALDAPTTAWIDHWTQRFPRIRRAGTAIAYIGNPRAIAIAGVVSGAVLSVRFRSVLPGVVVVMTTGAAVLAKNVMAALIVRPVSEAEMAVSPTLSNDPHPFPSGHVAGTATLLGIVAVGIAARGGRTLRNTVAALAIAGTAAVAISRVVIHAHWVSDVIGGALLAAIMITIGAVALDGAARARTRAQRVSPARQHDINQARRRLRI</sequence>
<dbReference type="Gene3D" id="1.20.144.10">
    <property type="entry name" value="Phosphatidic acid phosphatase type 2/haloperoxidase"/>
    <property type="match status" value="1"/>
</dbReference>
<organism evidence="3 4">
    <name type="scientific">Mycolicibacterium aromaticivorans JS19b1 = JCM 16368</name>
    <dbReference type="NCBI Taxonomy" id="1440774"/>
    <lineage>
        <taxon>Bacteria</taxon>
        <taxon>Bacillati</taxon>
        <taxon>Actinomycetota</taxon>
        <taxon>Actinomycetes</taxon>
        <taxon>Mycobacteriales</taxon>
        <taxon>Mycobacteriaceae</taxon>
        <taxon>Mycolicibacterium</taxon>
    </lineage>
</organism>
<reference evidence="3" key="1">
    <citation type="submission" date="2014-05" db="EMBL/GenBank/DDBJ databases">
        <title>Genome sequence of Mycobacterium aromaticivorans strain JS19b1T (= DSM 45407T).</title>
        <authorList>
            <person name="Kwak Y."/>
            <person name="Park G.-S."/>
            <person name="Li Q.X."/>
            <person name="Lee S.-E."/>
            <person name="Shin J.-H."/>
        </authorList>
    </citation>
    <scope>NUCLEOTIDE SEQUENCE [LARGE SCALE GENOMIC DNA]</scope>
    <source>
        <strain evidence="3">JS19b1</strain>
    </source>
</reference>
<dbReference type="AlphaFoldDB" id="A0A064CIM0"/>
<dbReference type="Pfam" id="PF01569">
    <property type="entry name" value="PAP2"/>
    <property type="match status" value="1"/>
</dbReference>
<dbReference type="Proteomes" id="UP000022835">
    <property type="component" value="Unassembled WGS sequence"/>
</dbReference>